<dbReference type="SUPFAM" id="SSF56349">
    <property type="entry name" value="DNA breaking-rejoining enzymes"/>
    <property type="match status" value="1"/>
</dbReference>
<feature type="domain" description="Tyr recombinase" evidence="2">
    <location>
        <begin position="174"/>
        <end position="388"/>
    </location>
</feature>
<dbReference type="GO" id="GO:0006310">
    <property type="term" value="P:DNA recombination"/>
    <property type="evidence" value="ECO:0007669"/>
    <property type="project" value="UniProtKB-KW"/>
</dbReference>
<accession>A0A831R4T5</accession>
<dbReference type="InterPro" id="IPR048120">
    <property type="entry name" value="Integrase-like"/>
</dbReference>
<evidence type="ECO:0000259" key="2">
    <source>
        <dbReference type="Pfam" id="PF00589"/>
    </source>
</evidence>
<gene>
    <name evidence="3" type="ORF">ENI00_11000</name>
</gene>
<evidence type="ECO:0000256" key="1">
    <source>
        <dbReference type="ARBA" id="ARBA00023172"/>
    </source>
</evidence>
<name>A0A831R4T5_9GAMM</name>
<dbReference type="InterPro" id="IPR013762">
    <property type="entry name" value="Integrase-like_cat_sf"/>
</dbReference>
<evidence type="ECO:0000313" key="3">
    <source>
        <dbReference type="EMBL" id="HEA52823.1"/>
    </source>
</evidence>
<organism evidence="3">
    <name type="scientific">Marinobacter antarcticus</name>
    <dbReference type="NCBI Taxonomy" id="564117"/>
    <lineage>
        <taxon>Bacteria</taxon>
        <taxon>Pseudomonadati</taxon>
        <taxon>Pseudomonadota</taxon>
        <taxon>Gammaproteobacteria</taxon>
        <taxon>Pseudomonadales</taxon>
        <taxon>Marinobacteraceae</taxon>
        <taxon>Marinobacter</taxon>
    </lineage>
</organism>
<dbReference type="InterPro" id="IPR011010">
    <property type="entry name" value="DNA_brk_join_enz"/>
</dbReference>
<sequence length="528" mass="58879">MMNQSEQKSLGEIQALLNTPHKSFAGLTFLPSEDRWKLRPKYVRVNLAGSARLVFGGESWDLFRLALARYAKSSKVGTVLAIIDVLNAIANRWGDDFDILNEADFLSLKQRFGSEREDMVGKVRGFLKFWFETDIGGISRDFIDAIYQVKLKGSTKGEAVKSYDPYIGPYTPIELQAIMDGVTNAYLEDRLSTRDYVMTILFVQRGSRLNQVKNICVGDFGLGRERAEVRMPRGKQRGSGFREEFSTFKISEDLYKLVRVLRKESLERIGNKLPASQKHLIERLTDDLLPLFIGDFSSFAQALPAILESQQTSEDHHMGEGGIATRLRAIASVISVHSERTGEVINLTSHRFRRTMGTDLAREGAGVGPIAIALDHTDYQNAGVYVSTTADIATRLDRKIGKLLAPLAQAFAGVLVRHESEAVRGDNPESRIRTTTGSGNVGTCGNFSFCGSRAPIACYTCAKFQPWIEAPHEENLNSLYQERQEILDATGDETIARQLDRSILAIEDVIRRCELKRIEIAEVGTSDV</sequence>
<reference evidence="3" key="1">
    <citation type="journal article" date="2020" name="mSystems">
        <title>Genome- and Community-Level Interaction Insights into Carbon Utilization and Element Cycling Functions of Hydrothermarchaeota in Hydrothermal Sediment.</title>
        <authorList>
            <person name="Zhou Z."/>
            <person name="Liu Y."/>
            <person name="Xu W."/>
            <person name="Pan J."/>
            <person name="Luo Z.H."/>
            <person name="Li M."/>
        </authorList>
    </citation>
    <scope>NUCLEOTIDE SEQUENCE [LARGE SCALE GENOMIC DNA]</scope>
    <source>
        <strain evidence="3">HyVt-357</strain>
    </source>
</reference>
<dbReference type="InterPro" id="IPR002104">
    <property type="entry name" value="Integrase_catalytic"/>
</dbReference>
<proteinExistence type="predicted"/>
<dbReference type="AlphaFoldDB" id="A0A831R4T5"/>
<dbReference type="Pfam" id="PF00589">
    <property type="entry name" value="Phage_integrase"/>
    <property type="match status" value="1"/>
</dbReference>
<dbReference type="GO" id="GO:0015074">
    <property type="term" value="P:DNA integration"/>
    <property type="evidence" value="ECO:0007669"/>
    <property type="project" value="InterPro"/>
</dbReference>
<comment type="caution">
    <text evidence="3">The sequence shown here is derived from an EMBL/GenBank/DDBJ whole genome shotgun (WGS) entry which is preliminary data.</text>
</comment>
<dbReference type="NCBIfam" id="NF041502">
    <property type="entry name" value="integrase_1"/>
    <property type="match status" value="1"/>
</dbReference>
<dbReference type="Gene3D" id="1.10.443.10">
    <property type="entry name" value="Intergrase catalytic core"/>
    <property type="match status" value="1"/>
</dbReference>
<dbReference type="EMBL" id="DRGY01000087">
    <property type="protein sequence ID" value="HEA52823.1"/>
    <property type="molecule type" value="Genomic_DNA"/>
</dbReference>
<protein>
    <submittedName>
        <fullName evidence="3">Site-specific integrase</fullName>
    </submittedName>
</protein>
<keyword evidence="1" id="KW-0233">DNA recombination</keyword>
<dbReference type="GO" id="GO:0003677">
    <property type="term" value="F:DNA binding"/>
    <property type="evidence" value="ECO:0007669"/>
    <property type="project" value="InterPro"/>
</dbReference>
<dbReference type="Proteomes" id="UP000885748">
    <property type="component" value="Unassembled WGS sequence"/>
</dbReference>